<evidence type="ECO:0000256" key="1">
    <source>
        <dbReference type="SAM" id="MobiDB-lite"/>
    </source>
</evidence>
<organism evidence="2 3">
    <name type="scientific">Pyricularia oryzae (strain 70-15 / ATCC MYA-4617 / FGSC 8958)</name>
    <name type="common">Rice blast fungus</name>
    <name type="synonym">Magnaporthe oryzae</name>
    <dbReference type="NCBI Taxonomy" id="242507"/>
    <lineage>
        <taxon>Eukaryota</taxon>
        <taxon>Fungi</taxon>
        <taxon>Dikarya</taxon>
        <taxon>Ascomycota</taxon>
        <taxon>Pezizomycotina</taxon>
        <taxon>Sordariomycetes</taxon>
        <taxon>Sordariomycetidae</taxon>
        <taxon>Magnaporthales</taxon>
        <taxon>Pyriculariaceae</taxon>
        <taxon>Pyricularia</taxon>
    </lineage>
</organism>
<reference key="2">
    <citation type="submission" date="2011-05" db="EMBL/GenBank/DDBJ databases">
        <title>The Genome Sequence of Magnaporthe oryzae 70-15.</title>
        <authorList>
            <consortium name="The Broad Institute Genome Sequencing Platform"/>
            <person name="Ma L.-J."/>
            <person name="Dead R."/>
            <person name="Young S.K."/>
            <person name="Zeng Q."/>
            <person name="Gargeya S."/>
            <person name="Fitzgerald M."/>
            <person name="Haas B."/>
            <person name="Abouelleil A."/>
            <person name="Alvarado L."/>
            <person name="Arachchi H.M."/>
            <person name="Berlin A."/>
            <person name="Brown A."/>
            <person name="Chapman S.B."/>
            <person name="Chen Z."/>
            <person name="Dunbar C."/>
            <person name="Freedman E."/>
            <person name="Gearin G."/>
            <person name="Gellesch M."/>
            <person name="Goldberg J."/>
            <person name="Griggs A."/>
            <person name="Gujja S."/>
            <person name="Heiman D."/>
            <person name="Howarth C."/>
            <person name="Larson L."/>
            <person name="Lui A."/>
            <person name="MacDonald P.J.P."/>
            <person name="Mehta T."/>
            <person name="Montmayeur A."/>
            <person name="Murphy C."/>
            <person name="Neiman D."/>
            <person name="Pearson M."/>
            <person name="Priest M."/>
            <person name="Roberts A."/>
            <person name="Saif S."/>
            <person name="Shea T."/>
            <person name="Shenoy N."/>
            <person name="Sisk P."/>
            <person name="Stolte C."/>
            <person name="Sykes S."/>
            <person name="Yandava C."/>
            <person name="Wortman J."/>
            <person name="Nusbaum C."/>
            <person name="Birren B."/>
        </authorList>
    </citation>
    <scope>NUCLEOTIDE SEQUENCE</scope>
    <source>
        <strain>70-15</strain>
    </source>
</reference>
<proteinExistence type="predicted"/>
<dbReference type="AlphaFoldDB" id="G4N995"/>
<dbReference type="Proteomes" id="UP000009058">
    <property type="component" value="Chromosome 4"/>
</dbReference>
<sequence>MADPNEKQKCTYHRNSSKSAPALPRDQKPKTAEREGRINTWLQDDSLSRITYISIGGVKDGKPEKGSPARL</sequence>
<dbReference type="GeneID" id="12984567"/>
<dbReference type="RefSeq" id="XP_003716658.1">
    <property type="nucleotide sequence ID" value="XM_003716610.1"/>
</dbReference>
<dbReference type="OrthoDB" id="5206690at2759"/>
<dbReference type="KEGG" id="mgr:MGG_17118"/>
<dbReference type="HOGENOM" id="CLU_2740528_0_0_1"/>
<feature type="compositionally biased region" description="Basic and acidic residues" evidence="1">
    <location>
        <begin position="25"/>
        <end position="37"/>
    </location>
</feature>
<evidence type="ECO:0000313" key="3">
    <source>
        <dbReference type="Proteomes" id="UP000009058"/>
    </source>
</evidence>
<gene>
    <name evidence="2" type="ORF">MGG_17118</name>
</gene>
<reference evidence="2 3" key="1">
    <citation type="journal article" date="2005" name="Nature">
        <title>The genome sequence of the rice blast fungus Magnaporthe grisea.</title>
        <authorList>
            <person name="Dean R.A."/>
            <person name="Talbot N.J."/>
            <person name="Ebbole D.J."/>
            <person name="Farman M.L."/>
            <person name="Mitchell T.K."/>
            <person name="Orbach M.J."/>
            <person name="Thon M."/>
            <person name="Kulkarni R."/>
            <person name="Xu J.R."/>
            <person name="Pan H."/>
            <person name="Read N.D."/>
            <person name="Lee Y.H."/>
            <person name="Carbone I."/>
            <person name="Brown D."/>
            <person name="Oh Y.Y."/>
            <person name="Donofrio N."/>
            <person name="Jeong J.S."/>
            <person name="Soanes D.M."/>
            <person name="Djonovic S."/>
            <person name="Kolomiets E."/>
            <person name="Rehmeyer C."/>
            <person name="Li W."/>
            <person name="Harding M."/>
            <person name="Kim S."/>
            <person name="Lebrun M.H."/>
            <person name="Bohnert H."/>
            <person name="Coughlan S."/>
            <person name="Butler J."/>
            <person name="Calvo S."/>
            <person name="Ma L.J."/>
            <person name="Nicol R."/>
            <person name="Purcell S."/>
            <person name="Nusbaum C."/>
            <person name="Galagan J.E."/>
            <person name="Birren B.W."/>
        </authorList>
    </citation>
    <scope>NUCLEOTIDE SEQUENCE [LARGE SCALE GENOMIC DNA]</scope>
    <source>
        <strain evidence="3">70-15 / ATCC MYA-4617 / FGSC 8958</strain>
    </source>
</reference>
<keyword evidence="3" id="KW-1185">Reference proteome</keyword>
<protein>
    <submittedName>
        <fullName evidence="2">Uncharacterized protein</fullName>
    </submittedName>
</protein>
<feature type="region of interest" description="Disordered" evidence="1">
    <location>
        <begin position="1"/>
        <end position="40"/>
    </location>
</feature>
<accession>G4N995</accession>
<evidence type="ECO:0000313" key="2">
    <source>
        <dbReference type="EMBL" id="EHA50339.1"/>
    </source>
</evidence>
<dbReference type="EMBL" id="CM001234">
    <property type="protein sequence ID" value="EHA50339.1"/>
    <property type="molecule type" value="Genomic_DNA"/>
</dbReference>
<dbReference type="VEuPathDB" id="FungiDB:MGG_17118"/>
<name>G4N995_PYRO7</name>
<dbReference type="InParanoid" id="G4N995"/>